<gene>
    <name evidence="4" type="ORF">SAMN03080610_02499</name>
</gene>
<dbReference type="Gene3D" id="1.10.10.1100">
    <property type="entry name" value="BFD-like [2Fe-2S]-binding domain"/>
    <property type="match status" value="1"/>
</dbReference>
<dbReference type="InterPro" id="IPR017224">
    <property type="entry name" value="Opine_Oxase_asu/HCN_bsu"/>
</dbReference>
<keyword evidence="5" id="KW-1185">Reference proteome</keyword>
<dbReference type="EMBL" id="FMVW01000005">
    <property type="protein sequence ID" value="SCZ39712.1"/>
    <property type="molecule type" value="Genomic_DNA"/>
</dbReference>
<evidence type="ECO:0000259" key="2">
    <source>
        <dbReference type="Pfam" id="PF04324"/>
    </source>
</evidence>
<dbReference type="InterPro" id="IPR007419">
    <property type="entry name" value="BFD-like_2Fe2S-bd_dom"/>
</dbReference>
<dbReference type="GO" id="GO:0016491">
    <property type="term" value="F:oxidoreductase activity"/>
    <property type="evidence" value="ECO:0007669"/>
    <property type="project" value="UniProtKB-KW"/>
</dbReference>
<dbReference type="RefSeq" id="WP_092813462.1">
    <property type="nucleotide sequence ID" value="NZ_FMVW01000005.1"/>
</dbReference>
<organism evidence="4 5">
    <name type="scientific">Afifella marina DSM 2698</name>
    <dbReference type="NCBI Taxonomy" id="1120955"/>
    <lineage>
        <taxon>Bacteria</taxon>
        <taxon>Pseudomonadati</taxon>
        <taxon>Pseudomonadota</taxon>
        <taxon>Alphaproteobacteria</taxon>
        <taxon>Hyphomicrobiales</taxon>
        <taxon>Afifellaceae</taxon>
        <taxon>Afifella</taxon>
    </lineage>
</organism>
<evidence type="ECO:0000313" key="4">
    <source>
        <dbReference type="EMBL" id="SCZ39712.1"/>
    </source>
</evidence>
<dbReference type="Proteomes" id="UP000199347">
    <property type="component" value="Unassembled WGS sequence"/>
</dbReference>
<keyword evidence="1" id="KW-0560">Oxidoreductase</keyword>
<proteinExistence type="predicted"/>
<dbReference type="PANTHER" id="PTHR42949:SF3">
    <property type="entry name" value="ANAEROBIC GLYCEROL-3-PHOSPHATE DEHYDROGENASE SUBUNIT B"/>
    <property type="match status" value="1"/>
</dbReference>
<sequence length="474" mass="49994">MSATTKNRYDVAIIGAGPAGMAAAVEVTKAGLSAIVLDEQPAPGGQIYRGIETSDEKRTKILGPDYAAGRDIARAFRDSRAEYLPGATVWNIDSALGIDVSLGQGSKHIQAGAIVVATGAIERPTPMPGWTLPGVTTAGALQILLKANGVVSDDVVFVGSGPLLSLIAAQMLKAGVKPRAIVETVPQSRYVAALKHLPAALGAASYLLKGMAMMLSLRRAGVPIYRDATGIRIEGNGKAEAVTFTSGGKSHRLETTSVALHQGIVPNQQVTRLLRCEHEWNKSQHCFVPKVDEYFETTMADVYVAGDGAGIGGAVAARLRGRLAGLRIAEKAGRGNAQERRSVTDALMREAKIRPLLETLYAPSPEILAPADETLVCRCEEVTAGDIRKAVDLGAPGPNQVKSFLRSGMGPCQGRMCGLAVSEIIASRRGEPISEIGYYRIRPPLKPLLLSELAALESEEAVPVDLADESAALH</sequence>
<dbReference type="OrthoDB" id="9801699at2"/>
<feature type="domain" description="FAD/NAD(P)-binding" evidence="3">
    <location>
        <begin position="9"/>
        <end position="317"/>
    </location>
</feature>
<dbReference type="InterPro" id="IPR051691">
    <property type="entry name" value="Metab_Enz_Cyan_OpOx_G3PDH"/>
</dbReference>
<dbReference type="STRING" id="1120955.SAMN03080610_02499"/>
<evidence type="ECO:0000259" key="3">
    <source>
        <dbReference type="Pfam" id="PF07992"/>
    </source>
</evidence>
<dbReference type="CDD" id="cd19946">
    <property type="entry name" value="GlpA-like_Fer2_BFD-like"/>
    <property type="match status" value="1"/>
</dbReference>
<dbReference type="InterPro" id="IPR041854">
    <property type="entry name" value="BFD-like_2Fe2S-bd_dom_sf"/>
</dbReference>
<dbReference type="PANTHER" id="PTHR42949">
    <property type="entry name" value="ANAEROBIC GLYCEROL-3-PHOSPHATE DEHYDROGENASE SUBUNIT B"/>
    <property type="match status" value="1"/>
</dbReference>
<accession>A0A1G5NQQ4</accession>
<dbReference type="AlphaFoldDB" id="A0A1G5NQQ4"/>
<dbReference type="InterPro" id="IPR023753">
    <property type="entry name" value="FAD/NAD-binding_dom"/>
</dbReference>
<feature type="domain" description="BFD-like [2Fe-2S]-binding" evidence="2">
    <location>
        <begin position="375"/>
        <end position="426"/>
    </location>
</feature>
<dbReference type="Pfam" id="PF07992">
    <property type="entry name" value="Pyr_redox_2"/>
    <property type="match status" value="1"/>
</dbReference>
<evidence type="ECO:0000313" key="5">
    <source>
        <dbReference type="Proteomes" id="UP000199347"/>
    </source>
</evidence>
<evidence type="ECO:0000256" key="1">
    <source>
        <dbReference type="ARBA" id="ARBA00023002"/>
    </source>
</evidence>
<dbReference type="PIRSF" id="PIRSF037495">
    <property type="entry name" value="Opine_OX_OoxA/HcnB"/>
    <property type="match status" value="1"/>
</dbReference>
<dbReference type="Pfam" id="PF04324">
    <property type="entry name" value="Fer2_BFD"/>
    <property type="match status" value="1"/>
</dbReference>
<dbReference type="Gene3D" id="3.50.50.60">
    <property type="entry name" value="FAD/NAD(P)-binding domain"/>
    <property type="match status" value="2"/>
</dbReference>
<dbReference type="PRINTS" id="PR00368">
    <property type="entry name" value="FADPNR"/>
</dbReference>
<dbReference type="InterPro" id="IPR036188">
    <property type="entry name" value="FAD/NAD-bd_sf"/>
</dbReference>
<dbReference type="PRINTS" id="PR00469">
    <property type="entry name" value="PNDRDTASEII"/>
</dbReference>
<protein>
    <submittedName>
        <fullName evidence="4">NADPH-dependent 2,4-dienoyl-CoA reductase, sulfur reductase</fullName>
    </submittedName>
</protein>
<reference evidence="5" key="1">
    <citation type="submission" date="2016-10" db="EMBL/GenBank/DDBJ databases">
        <authorList>
            <person name="Varghese N."/>
            <person name="Submissions S."/>
        </authorList>
    </citation>
    <scope>NUCLEOTIDE SEQUENCE [LARGE SCALE GENOMIC DNA]</scope>
    <source>
        <strain evidence="5">DSM 2698</strain>
    </source>
</reference>
<dbReference type="SUPFAM" id="SSF51905">
    <property type="entry name" value="FAD/NAD(P)-binding domain"/>
    <property type="match status" value="1"/>
</dbReference>
<name>A0A1G5NQQ4_AFIMA</name>